<name>A0A2B4RUA2_STYPI</name>
<comment type="caution">
    <text evidence="5">Lacks conserved residue(s) required for the propagation of feature annotation.</text>
</comment>
<dbReference type="InterPro" id="IPR025986">
    <property type="entry name" value="RPAP3-like_C"/>
</dbReference>
<keyword evidence="8" id="KW-0472">Membrane</keyword>
<reference evidence="11" key="1">
    <citation type="journal article" date="2017" name="bioRxiv">
        <title>Comparative analysis of the genomes of Stylophora pistillata and Acropora digitifera provides evidence for extensive differences between species of corals.</title>
        <authorList>
            <person name="Voolstra C.R."/>
            <person name="Li Y."/>
            <person name="Liew Y.J."/>
            <person name="Baumgarten S."/>
            <person name="Zoccola D."/>
            <person name="Flot J.-F."/>
            <person name="Tambutte S."/>
            <person name="Allemand D."/>
            <person name="Aranda M."/>
        </authorList>
    </citation>
    <scope>NUCLEOTIDE SEQUENCE [LARGE SCALE GENOMIC DNA]</scope>
</reference>
<dbReference type="SUPFAM" id="SSF48452">
    <property type="entry name" value="TPR-like"/>
    <property type="match status" value="1"/>
</dbReference>
<keyword evidence="8" id="KW-0812">Transmembrane</keyword>
<evidence type="ECO:0000313" key="11">
    <source>
        <dbReference type="Proteomes" id="UP000225706"/>
    </source>
</evidence>
<keyword evidence="11" id="KW-1185">Reference proteome</keyword>
<evidence type="ECO:0000256" key="6">
    <source>
        <dbReference type="PROSITE-ProRule" id="PRU00339"/>
    </source>
</evidence>
<evidence type="ECO:0000313" key="10">
    <source>
        <dbReference type="EMBL" id="PFX20130.1"/>
    </source>
</evidence>
<dbReference type="EMBL" id="LSMT01000329">
    <property type="protein sequence ID" value="PFX20130.1"/>
    <property type="molecule type" value="Genomic_DNA"/>
</dbReference>
<dbReference type="PROSITE" id="PS50005">
    <property type="entry name" value="TPR"/>
    <property type="match status" value="1"/>
</dbReference>
<evidence type="ECO:0000256" key="2">
    <source>
        <dbReference type="ARBA" id="ARBA00022803"/>
    </source>
</evidence>
<comment type="caution">
    <text evidence="10">The sequence shown here is derived from an EMBL/GenBank/DDBJ whole genome shotgun (WGS) entry which is preliminary data.</text>
</comment>
<dbReference type="AlphaFoldDB" id="A0A2B4RUA2"/>
<evidence type="ECO:0000256" key="8">
    <source>
        <dbReference type="SAM" id="Phobius"/>
    </source>
</evidence>
<evidence type="ECO:0000256" key="3">
    <source>
        <dbReference type="ARBA" id="ARBA00038275"/>
    </source>
</evidence>
<feature type="compositionally biased region" description="Low complexity" evidence="7">
    <location>
        <begin position="95"/>
        <end position="109"/>
    </location>
</feature>
<dbReference type="Proteomes" id="UP000225706">
    <property type="component" value="Unassembled WGS sequence"/>
</dbReference>
<feature type="region of interest" description="Disordered" evidence="7">
    <location>
        <begin position="88"/>
        <end position="150"/>
    </location>
</feature>
<dbReference type="PROSITE" id="PS50050">
    <property type="entry name" value="TNFR_NGFR_2"/>
    <property type="match status" value="1"/>
</dbReference>
<feature type="compositionally biased region" description="Basic and acidic residues" evidence="7">
    <location>
        <begin position="137"/>
        <end position="150"/>
    </location>
</feature>
<dbReference type="Pfam" id="PF13414">
    <property type="entry name" value="TPR_11"/>
    <property type="match status" value="1"/>
</dbReference>
<feature type="compositionally biased region" description="Polar residues" evidence="7">
    <location>
        <begin position="124"/>
        <end position="135"/>
    </location>
</feature>
<dbReference type="Pfam" id="PF00515">
    <property type="entry name" value="TPR_1"/>
    <property type="match status" value="1"/>
</dbReference>
<protein>
    <recommendedName>
        <fullName evidence="4">RNA polymerase II-associated protein 3</fullName>
    </recommendedName>
</protein>
<comment type="similarity">
    <text evidence="3">Belongs to the RPAP3 family.</text>
</comment>
<dbReference type="InterPro" id="IPR011990">
    <property type="entry name" value="TPR-like_helical_dom_sf"/>
</dbReference>
<organism evidence="10 11">
    <name type="scientific">Stylophora pistillata</name>
    <name type="common">Smooth cauliflower coral</name>
    <dbReference type="NCBI Taxonomy" id="50429"/>
    <lineage>
        <taxon>Eukaryota</taxon>
        <taxon>Metazoa</taxon>
        <taxon>Cnidaria</taxon>
        <taxon>Anthozoa</taxon>
        <taxon>Hexacorallia</taxon>
        <taxon>Scleractinia</taxon>
        <taxon>Astrocoeniina</taxon>
        <taxon>Pocilloporidae</taxon>
        <taxon>Stylophora</taxon>
    </lineage>
</organism>
<feature type="compositionally biased region" description="Polar residues" evidence="7">
    <location>
        <begin position="480"/>
        <end position="505"/>
    </location>
</feature>
<proteinExistence type="inferred from homology"/>
<feature type="repeat" description="TNFR-Cys" evidence="5">
    <location>
        <begin position="45"/>
        <end position="84"/>
    </location>
</feature>
<feature type="domain" description="TNFR-Cys" evidence="9">
    <location>
        <begin position="45"/>
        <end position="84"/>
    </location>
</feature>
<feature type="repeat" description="TPR" evidence="6">
    <location>
        <begin position="382"/>
        <end position="415"/>
    </location>
</feature>
<keyword evidence="2 6" id="KW-0802">TPR repeat</keyword>
<dbReference type="InterPro" id="IPR051966">
    <property type="entry name" value="RPAP3"/>
</dbReference>
<dbReference type="SMART" id="SM00208">
    <property type="entry name" value="TNFR"/>
    <property type="match status" value="1"/>
</dbReference>
<gene>
    <name evidence="10" type="primary">RPAP3</name>
    <name evidence="10" type="ORF">AWC38_SpisGene15438</name>
</gene>
<dbReference type="InterPro" id="IPR001368">
    <property type="entry name" value="TNFR/NGFR_Cys_rich_reg"/>
</dbReference>
<feature type="transmembrane region" description="Helical" evidence="8">
    <location>
        <begin position="155"/>
        <end position="178"/>
    </location>
</feature>
<keyword evidence="8" id="KW-1133">Transmembrane helix</keyword>
<feature type="compositionally biased region" description="Basic and acidic residues" evidence="7">
    <location>
        <begin position="514"/>
        <end position="524"/>
    </location>
</feature>
<dbReference type="SMART" id="SM00028">
    <property type="entry name" value="TPR"/>
    <property type="match status" value="3"/>
</dbReference>
<evidence type="ECO:0000256" key="1">
    <source>
        <dbReference type="ARBA" id="ARBA00022737"/>
    </source>
</evidence>
<evidence type="ECO:0000259" key="9">
    <source>
        <dbReference type="PROSITE" id="PS50050"/>
    </source>
</evidence>
<dbReference type="Pfam" id="PF13181">
    <property type="entry name" value="TPR_8"/>
    <property type="match status" value="1"/>
</dbReference>
<feature type="disulfide bond" evidence="5">
    <location>
        <begin position="66"/>
        <end position="84"/>
    </location>
</feature>
<keyword evidence="5" id="KW-1015">Disulfide bond</keyword>
<feature type="compositionally biased region" description="Basic and acidic residues" evidence="7">
    <location>
        <begin position="427"/>
        <end position="451"/>
    </location>
</feature>
<sequence length="682" mass="75866">MGWLITIEKAISSTTTRCDTYSNCLPGQSKIVKKCTVSSPPECDGCEDGYYIDKKVSACAKCSPPCRFNEEEVQKCLTQHDRICTPRSTHTDAVSTTSSTPITSTSSTSGNKSKDKVVSKSTKRQTGVTTKTADSSEVPRTEGSSREQKADQDKYLTIGISVGVVVVALALLSTFAIYEFCKTRRRKIIHLQPIRQRNVTQGTDRLVRDLSTEGKKLLIRELSGSELGHPHWKAVLDKLDDPGLREEARGWRDDKQATNINIFLEPYEKKEGSTVKKLIKAMKDAGLEVPANSVQQKLCPDEVGASGNTTEKVFNSNVPEGNALFKEGKYEAAINCYTTGIQFDATNAILPANRAMCLLKLKRYGAAEADCSQALSLDASYTKAYLRRAAAHFQLGRIEEAEADYKDVLRLEPSNKQAQEELKNIEKLLNDKRKQTNVEEKSPKNEVDKKSPAKSKKPLKRIVIEEIGTESDSDHEDSTAKVSTRAQITASLPTSETRNSSNQAGSADASVRADILKVESKDNSGKTSPLSSSSTPLSTQPQSPKFPARSQSSSKAFAVPKSSGQFQADWRALQKEPDQLFQYFRKINPESYPKLFQQSLESDMLVKITKLLRDFYLSNGLPMYKELKYLSEVKRFSMAVMFLSDKDKTVIRDLLQSLKQNKEEWKLTDDDVRNLAMKYGVS</sequence>
<dbReference type="OrthoDB" id="629492at2759"/>
<accession>A0A2B4RUA2</accession>
<dbReference type="GO" id="GO:0101031">
    <property type="term" value="C:protein folding chaperone complex"/>
    <property type="evidence" value="ECO:0007669"/>
    <property type="project" value="TreeGrafter"/>
</dbReference>
<dbReference type="InterPro" id="IPR019734">
    <property type="entry name" value="TPR_rpt"/>
</dbReference>
<dbReference type="PROSITE" id="PS50293">
    <property type="entry name" value="TPR_REGION"/>
    <property type="match status" value="1"/>
</dbReference>
<dbReference type="PANTHER" id="PTHR46423:SF1">
    <property type="entry name" value="RNA POLYMERASE II-ASSOCIATED PROTEIN 3"/>
    <property type="match status" value="1"/>
</dbReference>
<dbReference type="Gene3D" id="1.25.40.10">
    <property type="entry name" value="Tetratricopeptide repeat domain"/>
    <property type="match status" value="1"/>
</dbReference>
<dbReference type="PANTHER" id="PTHR46423">
    <property type="entry name" value="RNA POLYMERASE II-ASSOCIATED PROTEIN 3"/>
    <property type="match status" value="1"/>
</dbReference>
<feature type="compositionally biased region" description="Low complexity" evidence="7">
    <location>
        <begin position="527"/>
        <end position="543"/>
    </location>
</feature>
<keyword evidence="1" id="KW-0677">Repeat</keyword>
<evidence type="ECO:0000256" key="4">
    <source>
        <dbReference type="ARBA" id="ARBA00040133"/>
    </source>
</evidence>
<dbReference type="Gene3D" id="2.10.50.10">
    <property type="entry name" value="Tumor Necrosis Factor Receptor, subunit A, domain 2"/>
    <property type="match status" value="1"/>
</dbReference>
<evidence type="ECO:0000256" key="7">
    <source>
        <dbReference type="SAM" id="MobiDB-lite"/>
    </source>
</evidence>
<dbReference type="STRING" id="50429.A0A2B4RUA2"/>
<evidence type="ECO:0000256" key="5">
    <source>
        <dbReference type="PROSITE-ProRule" id="PRU00206"/>
    </source>
</evidence>
<feature type="region of interest" description="Disordered" evidence="7">
    <location>
        <begin position="427"/>
        <end position="558"/>
    </location>
</feature>
<dbReference type="Pfam" id="PF13877">
    <property type="entry name" value="RPAP3_C"/>
    <property type="match status" value="1"/>
</dbReference>